<dbReference type="GO" id="GO:0051603">
    <property type="term" value="P:proteolysis involved in protein catabolic process"/>
    <property type="evidence" value="ECO:0007669"/>
    <property type="project" value="TreeGrafter"/>
</dbReference>
<evidence type="ECO:0000313" key="11">
    <source>
        <dbReference type="Proteomes" id="UP000029738"/>
    </source>
</evidence>
<feature type="signal peptide" evidence="8">
    <location>
        <begin position="1"/>
        <end position="27"/>
    </location>
</feature>
<dbReference type="EMBL" id="JHEG04000001">
    <property type="protein sequence ID" value="KAF3890520.1"/>
    <property type="molecule type" value="Genomic_DNA"/>
</dbReference>
<evidence type="ECO:0000256" key="3">
    <source>
        <dbReference type="ARBA" id="ARBA00022801"/>
    </source>
</evidence>
<evidence type="ECO:0000256" key="6">
    <source>
        <dbReference type="RuleBase" id="RU003983"/>
    </source>
</evidence>
<evidence type="ECO:0000313" key="10">
    <source>
        <dbReference type="EMBL" id="KAF3890520.1"/>
    </source>
</evidence>
<feature type="domain" description="Peptidase M48" evidence="9">
    <location>
        <begin position="57"/>
        <end position="275"/>
    </location>
</feature>
<dbReference type="Proteomes" id="UP000029738">
    <property type="component" value="Unassembled WGS sequence"/>
</dbReference>
<keyword evidence="7" id="KW-0175">Coiled coil</keyword>
<comment type="caution">
    <text evidence="10">The sequence shown here is derived from an EMBL/GenBank/DDBJ whole genome shotgun (WGS) entry which is preliminary data.</text>
</comment>
<evidence type="ECO:0000256" key="4">
    <source>
        <dbReference type="ARBA" id="ARBA00022833"/>
    </source>
</evidence>
<keyword evidence="2" id="KW-0479">Metal-binding</keyword>
<dbReference type="GO" id="GO:0046872">
    <property type="term" value="F:metal ion binding"/>
    <property type="evidence" value="ECO:0007669"/>
    <property type="project" value="UniProtKB-KW"/>
</dbReference>
<evidence type="ECO:0000256" key="5">
    <source>
        <dbReference type="ARBA" id="ARBA00023049"/>
    </source>
</evidence>
<sequence>MFAWKLKLLAIVSLCSLFFPNHPPILAQATVENTPTPTASSVYQQAKEKLPSDLYAIYRIVDRIARANEIDSRPWQVKIVKKYDNFSFASEENLITVHSSVLNQLVGDSSALACLVGHEMGHHVKRHIAVSETQKALLLAKIKEETEQEVLGTKKTSSTESTVNYVGGAIANHVLPGFLGNLVNGVLERRNTNRAQQAEKRIQEMIAQKTEDLEQRLALQSKEQELEADQMGYLTSIRAGFEPEGCLRALDLLAKTPGFETVIPPTSLRIESLKDFITKNPPQTLAQEGEARISATQPLTYDLSKNGESLKINSRHGASVADDIDAKFGK</sequence>
<feature type="coiled-coil region" evidence="7">
    <location>
        <begin position="188"/>
        <end position="215"/>
    </location>
</feature>
<name>A0A8S9TDD2_9CYAN</name>
<evidence type="ECO:0000256" key="8">
    <source>
        <dbReference type="SAM" id="SignalP"/>
    </source>
</evidence>
<evidence type="ECO:0000256" key="2">
    <source>
        <dbReference type="ARBA" id="ARBA00022723"/>
    </source>
</evidence>
<dbReference type="GO" id="GO:0004222">
    <property type="term" value="F:metalloendopeptidase activity"/>
    <property type="evidence" value="ECO:0007669"/>
    <property type="project" value="InterPro"/>
</dbReference>
<keyword evidence="11" id="KW-1185">Reference proteome</keyword>
<protein>
    <submittedName>
        <fullName evidence="10">M48 family metalloprotease</fullName>
    </submittedName>
</protein>
<keyword evidence="5 6" id="KW-0482">Metalloprotease</keyword>
<dbReference type="InterPro" id="IPR051156">
    <property type="entry name" value="Mito/Outer_Membr_Metalloprot"/>
</dbReference>
<reference evidence="10" key="1">
    <citation type="journal article" date="2015" name="Genome Announc.">
        <title>Draft Genome Sequence of Tolypothrix boutellei Strain VB521301.</title>
        <authorList>
            <person name="Chandrababunaidu M.M."/>
            <person name="Singh D."/>
            <person name="Sen D."/>
            <person name="Bhan S."/>
            <person name="Das S."/>
            <person name="Gupta A."/>
            <person name="Adhikary S.P."/>
            <person name="Tripathy S."/>
        </authorList>
    </citation>
    <scope>NUCLEOTIDE SEQUENCE</scope>
    <source>
        <strain evidence="10">VB521301</strain>
    </source>
</reference>
<dbReference type="InterPro" id="IPR001915">
    <property type="entry name" value="Peptidase_M48"/>
</dbReference>
<comment type="cofactor">
    <cofactor evidence="6">
        <name>Zn(2+)</name>
        <dbReference type="ChEBI" id="CHEBI:29105"/>
    </cofactor>
    <text evidence="6">Binds 1 zinc ion per subunit.</text>
</comment>
<dbReference type="AlphaFoldDB" id="A0A8S9TDD2"/>
<proteinExistence type="inferred from homology"/>
<dbReference type="RefSeq" id="WP_038085169.1">
    <property type="nucleotide sequence ID" value="NZ_JHEG04000001.1"/>
</dbReference>
<keyword evidence="1 6" id="KW-0645">Protease</keyword>
<comment type="similarity">
    <text evidence="6">Belongs to the peptidase M48 family.</text>
</comment>
<keyword evidence="8" id="KW-0732">Signal</keyword>
<evidence type="ECO:0000259" key="9">
    <source>
        <dbReference type="Pfam" id="PF01435"/>
    </source>
</evidence>
<keyword evidence="4 6" id="KW-0862">Zinc</keyword>
<evidence type="ECO:0000256" key="1">
    <source>
        <dbReference type="ARBA" id="ARBA00022670"/>
    </source>
</evidence>
<gene>
    <name evidence="10" type="ORF">DA73_0400037490</name>
</gene>
<dbReference type="PANTHER" id="PTHR22726:SF1">
    <property type="entry name" value="METALLOENDOPEPTIDASE OMA1, MITOCHONDRIAL"/>
    <property type="match status" value="1"/>
</dbReference>
<dbReference type="GO" id="GO:0016020">
    <property type="term" value="C:membrane"/>
    <property type="evidence" value="ECO:0007669"/>
    <property type="project" value="TreeGrafter"/>
</dbReference>
<feature type="chain" id="PRO_5035810515" evidence="8">
    <location>
        <begin position="28"/>
        <end position="330"/>
    </location>
</feature>
<evidence type="ECO:0000256" key="7">
    <source>
        <dbReference type="SAM" id="Coils"/>
    </source>
</evidence>
<organism evidence="10 11">
    <name type="scientific">Tolypothrix bouteillei VB521301</name>
    <dbReference type="NCBI Taxonomy" id="1479485"/>
    <lineage>
        <taxon>Bacteria</taxon>
        <taxon>Bacillati</taxon>
        <taxon>Cyanobacteriota</taxon>
        <taxon>Cyanophyceae</taxon>
        <taxon>Nostocales</taxon>
        <taxon>Tolypothrichaceae</taxon>
        <taxon>Tolypothrix</taxon>
    </lineage>
</organism>
<dbReference type="PANTHER" id="PTHR22726">
    <property type="entry name" value="METALLOENDOPEPTIDASE OMA1"/>
    <property type="match status" value="1"/>
</dbReference>
<dbReference type="Gene3D" id="3.30.2010.10">
    <property type="entry name" value="Metalloproteases ('zincins'), catalytic domain"/>
    <property type="match status" value="1"/>
</dbReference>
<accession>A0A8S9TDD2</accession>
<dbReference type="Pfam" id="PF01435">
    <property type="entry name" value="Peptidase_M48"/>
    <property type="match status" value="1"/>
</dbReference>
<reference evidence="10" key="2">
    <citation type="submission" date="2019-11" db="EMBL/GenBank/DDBJ databases">
        <title>Improved Assembly of Tolypothrix boutellei genome.</title>
        <authorList>
            <person name="Sarangi A.N."/>
            <person name="Mukherjee M."/>
            <person name="Ghosh S."/>
            <person name="Singh D."/>
            <person name="Das A."/>
            <person name="Kant S."/>
            <person name="Prusty A."/>
            <person name="Tripathy S."/>
        </authorList>
    </citation>
    <scope>NUCLEOTIDE SEQUENCE</scope>
    <source>
        <strain evidence="10">VB521301</strain>
    </source>
</reference>
<keyword evidence="3 6" id="KW-0378">Hydrolase</keyword>